<accession>A0ABD6EMV1</accession>
<evidence type="ECO:0000313" key="2">
    <source>
        <dbReference type="Proteomes" id="UP001608902"/>
    </source>
</evidence>
<organism evidence="1 2">
    <name type="scientific">Gnathostoma spinigerum</name>
    <dbReference type="NCBI Taxonomy" id="75299"/>
    <lineage>
        <taxon>Eukaryota</taxon>
        <taxon>Metazoa</taxon>
        <taxon>Ecdysozoa</taxon>
        <taxon>Nematoda</taxon>
        <taxon>Chromadorea</taxon>
        <taxon>Rhabditida</taxon>
        <taxon>Spirurina</taxon>
        <taxon>Gnathostomatomorpha</taxon>
        <taxon>Gnathostomatoidea</taxon>
        <taxon>Gnathostomatidae</taxon>
        <taxon>Gnathostoma</taxon>
    </lineage>
</organism>
<gene>
    <name evidence="1" type="ORF">AB6A40_007987</name>
</gene>
<proteinExistence type="predicted"/>
<dbReference type="EMBL" id="JBGFUD010006919">
    <property type="protein sequence ID" value="MFH4981278.1"/>
    <property type="molecule type" value="Genomic_DNA"/>
</dbReference>
<sequence length="209" mass="23273">MAASESVFDIAEAAGLLSLSPSDLVFESSQLGFAYYDYVLSTSADSHGDYHLYLVKFDAHTNVEWLETAEVPVDILTRNRFDNNEVAIVTLGVLIWKAKVQHSRVLCLVKNLDADCVHALEALKRAASKFKCSHHVISINGRKMSTSASNKLFGRKKGSRHICDSMRLRVMMCQTRSKIESLPTQAIRETRCLLNPTTNPILCLCLPLS</sequence>
<protein>
    <submittedName>
        <fullName evidence="1">Uncharacterized protein</fullName>
    </submittedName>
</protein>
<keyword evidence="2" id="KW-1185">Reference proteome</keyword>
<comment type="caution">
    <text evidence="1">The sequence shown here is derived from an EMBL/GenBank/DDBJ whole genome shotgun (WGS) entry which is preliminary data.</text>
</comment>
<dbReference type="Proteomes" id="UP001608902">
    <property type="component" value="Unassembled WGS sequence"/>
</dbReference>
<dbReference type="AlphaFoldDB" id="A0ABD6EMV1"/>
<name>A0ABD6EMV1_9BILA</name>
<reference evidence="1 2" key="1">
    <citation type="submission" date="2024-08" db="EMBL/GenBank/DDBJ databases">
        <title>Gnathostoma spinigerum genome.</title>
        <authorList>
            <person name="Gonzalez-Bertolin B."/>
            <person name="Monzon S."/>
            <person name="Zaballos A."/>
            <person name="Jimenez P."/>
            <person name="Dekumyoy P."/>
            <person name="Varona S."/>
            <person name="Cuesta I."/>
            <person name="Sumanam S."/>
            <person name="Adisakwattana P."/>
            <person name="Gasser R.B."/>
            <person name="Hernandez-Gonzalez A."/>
            <person name="Young N.D."/>
            <person name="Perteguer M.J."/>
        </authorList>
    </citation>
    <scope>NUCLEOTIDE SEQUENCE [LARGE SCALE GENOMIC DNA]</scope>
    <source>
        <strain evidence="1">AL3</strain>
        <tissue evidence="1">Liver</tissue>
    </source>
</reference>
<evidence type="ECO:0000313" key="1">
    <source>
        <dbReference type="EMBL" id="MFH4981278.1"/>
    </source>
</evidence>